<keyword evidence="4" id="KW-0833">Ubl conjugation pathway</keyword>
<organism evidence="9 10">
    <name type="scientific">Multifurca ochricompacta</name>
    <dbReference type="NCBI Taxonomy" id="376703"/>
    <lineage>
        <taxon>Eukaryota</taxon>
        <taxon>Fungi</taxon>
        <taxon>Dikarya</taxon>
        <taxon>Basidiomycota</taxon>
        <taxon>Agaricomycotina</taxon>
        <taxon>Agaricomycetes</taxon>
        <taxon>Russulales</taxon>
        <taxon>Russulaceae</taxon>
        <taxon>Multifurca</taxon>
    </lineage>
</organism>
<evidence type="ECO:0000256" key="5">
    <source>
        <dbReference type="ARBA" id="ARBA00022801"/>
    </source>
</evidence>
<name>A0AAD4LUK5_9AGAM</name>
<keyword evidence="5" id="KW-0378">Hydrolase</keyword>
<evidence type="ECO:0000256" key="6">
    <source>
        <dbReference type="ARBA" id="ARBA00022807"/>
    </source>
</evidence>
<dbReference type="InterPro" id="IPR022105">
    <property type="entry name" value="DUF3645"/>
</dbReference>
<evidence type="ECO:0000256" key="1">
    <source>
        <dbReference type="ARBA" id="ARBA00000707"/>
    </source>
</evidence>
<evidence type="ECO:0000313" key="10">
    <source>
        <dbReference type="Proteomes" id="UP001203297"/>
    </source>
</evidence>
<dbReference type="Pfam" id="PF12359">
    <property type="entry name" value="DUF3645"/>
    <property type="match status" value="1"/>
</dbReference>
<dbReference type="Pfam" id="PF12340">
    <property type="entry name" value="DUF3638"/>
    <property type="match status" value="1"/>
</dbReference>
<evidence type="ECO:0000313" key="9">
    <source>
        <dbReference type="EMBL" id="KAI0290846.1"/>
    </source>
</evidence>
<evidence type="ECO:0000256" key="4">
    <source>
        <dbReference type="ARBA" id="ARBA00022786"/>
    </source>
</evidence>
<dbReference type="GO" id="GO:0004843">
    <property type="term" value="F:cysteine-type deubiquitinase activity"/>
    <property type="evidence" value="ECO:0007669"/>
    <property type="project" value="UniProtKB-EC"/>
</dbReference>
<gene>
    <name evidence="9" type="ORF">B0F90DRAFT_1929161</name>
</gene>
<dbReference type="GO" id="GO:0006508">
    <property type="term" value="P:proteolysis"/>
    <property type="evidence" value="ECO:0007669"/>
    <property type="project" value="UniProtKB-KW"/>
</dbReference>
<dbReference type="AlphaFoldDB" id="A0AAD4LUK5"/>
<dbReference type="InterPro" id="IPR051346">
    <property type="entry name" value="OTU_Deubiquitinase"/>
</dbReference>
<keyword evidence="10" id="KW-1185">Reference proteome</keyword>
<dbReference type="PANTHER" id="PTHR13367">
    <property type="entry name" value="UBIQUITIN THIOESTERASE"/>
    <property type="match status" value="1"/>
</dbReference>
<dbReference type="EC" id="3.4.19.12" evidence="2"/>
<protein>
    <recommendedName>
        <fullName evidence="2">ubiquitinyl hydrolase 1</fullName>
        <ecNumber evidence="2">3.4.19.12</ecNumber>
    </recommendedName>
</protein>
<accession>A0AAD4LUK5</accession>
<evidence type="ECO:0000256" key="3">
    <source>
        <dbReference type="ARBA" id="ARBA00022670"/>
    </source>
</evidence>
<dbReference type="InterPro" id="IPR022099">
    <property type="entry name" value="DUF3638"/>
</dbReference>
<keyword evidence="6" id="KW-0788">Thiol protease</keyword>
<reference evidence="9" key="1">
    <citation type="journal article" date="2022" name="New Phytol.">
        <title>Evolutionary transition to the ectomycorrhizal habit in the genomes of a hyperdiverse lineage of mushroom-forming fungi.</title>
        <authorList>
            <person name="Looney B."/>
            <person name="Miyauchi S."/>
            <person name="Morin E."/>
            <person name="Drula E."/>
            <person name="Courty P.E."/>
            <person name="Kohler A."/>
            <person name="Kuo A."/>
            <person name="LaButti K."/>
            <person name="Pangilinan J."/>
            <person name="Lipzen A."/>
            <person name="Riley R."/>
            <person name="Andreopoulos W."/>
            <person name="He G."/>
            <person name="Johnson J."/>
            <person name="Nolan M."/>
            <person name="Tritt A."/>
            <person name="Barry K.W."/>
            <person name="Grigoriev I.V."/>
            <person name="Nagy L.G."/>
            <person name="Hibbett D."/>
            <person name="Henrissat B."/>
            <person name="Matheny P.B."/>
            <person name="Labbe J."/>
            <person name="Martin F.M."/>
        </authorList>
    </citation>
    <scope>NUCLEOTIDE SEQUENCE</scope>
    <source>
        <strain evidence="9">BPL690</strain>
    </source>
</reference>
<dbReference type="Proteomes" id="UP001203297">
    <property type="component" value="Unassembled WGS sequence"/>
</dbReference>
<feature type="domain" description="DUF3638" evidence="7">
    <location>
        <begin position="11"/>
        <end position="156"/>
    </location>
</feature>
<dbReference type="PANTHER" id="PTHR13367:SF33">
    <property type="entry name" value="P-LOOP CONTAINING NUCLEOSIDE TRIPHOSPHATE HYDROLASE PROTEIN"/>
    <property type="match status" value="1"/>
</dbReference>
<evidence type="ECO:0000259" key="7">
    <source>
        <dbReference type="Pfam" id="PF12340"/>
    </source>
</evidence>
<comment type="catalytic activity">
    <reaction evidence="1">
        <text>Thiol-dependent hydrolysis of ester, thioester, amide, peptide and isopeptide bonds formed by the C-terminal Gly of ubiquitin (a 76-residue protein attached to proteins as an intracellular targeting signal).</text>
        <dbReference type="EC" id="3.4.19.12"/>
    </reaction>
</comment>
<sequence length="925" mass="104947">MVSGSELTLFLHQLLSNRLSGLANRPIYYVPFSRSLGMGDSVVKNIWNLYRRCITEGGVLVVQPEHMLSQKLMCIDALRTTHDDHEKFAIASELKEKQDWLDKVSRDILDESDEILHIRYQLVCTSGEPKPVEDHPNRWITTQQVFSRLQEHATQLHAKFPKEFELSKVERGFPTMRILNYEVSREISLLVANDACEGLFSNLPLTVLTGETRSAARRFMVERKVSDEDRQLVHSQCSGTSLWSGILLLRGLLVNGEGILSYVLKERRWRVDYGLDPHRTLLAVPYRAKDVPSLRAEFGHPDVAIALTCLSYYYRGLTKDQVLQCFDLLAKLDNPEMEYEHWVALKIDDIPGSSRQLNGVNTEDGAQVDDSLMPLFKKNTRVVDFYLSQVVFPRAAKEFPFKLSTSAWDLVEDKTNLTTGFSGSVRKEKMANATVFFNDDDGLTVLTQDGIIQPFISSPFNKQLDKCVVYLDNAHTRGTDLKLPQGTRAAVTLGPKVTKDRLLQGCMRMRQLGKGHSVMFFAPGEVDQRIRSYNPSVENHEKPIQARDILRWAMHETCEDIRRHLPHWAEQGLHRHKRLEAYRQYSSTGDLAVLKRGWLQPESRSLEEMYDPLAARSVHDSDATAGSGISSIPAIHERMERLGAVKSVDVRMAEEQEREVHREFEQERQVERPPKVHPALHAIHEDIRTFVETGKIPGSSKHILPLFSPTGLNKELDSMEEWPPSPLTTTDFAITTADSNGLALTDYLRPVNWILSSRSGKMNTVVVISPYEANGLLPIVRKSQYVSLHLYSPRVTATMRSFSNLTFYSVPESPAQVWSAPLHTRIELNLFAGQLYFDSREEYERVCTLLALSLAHPDARCVEVDGFVPPEHRTKGSSPFATSKIPVLKDLIALRRKGMGYDKTQLGQILNVRPLSEKELPRVSS</sequence>
<feature type="domain" description="DUF3645" evidence="8">
    <location>
        <begin position="276"/>
        <end position="308"/>
    </location>
</feature>
<evidence type="ECO:0000259" key="8">
    <source>
        <dbReference type="Pfam" id="PF12359"/>
    </source>
</evidence>
<keyword evidence="3" id="KW-0645">Protease</keyword>
<comment type="caution">
    <text evidence="9">The sequence shown here is derived from an EMBL/GenBank/DDBJ whole genome shotgun (WGS) entry which is preliminary data.</text>
</comment>
<proteinExistence type="predicted"/>
<dbReference type="EMBL" id="WTXG01000200">
    <property type="protein sequence ID" value="KAI0290846.1"/>
    <property type="molecule type" value="Genomic_DNA"/>
</dbReference>
<evidence type="ECO:0000256" key="2">
    <source>
        <dbReference type="ARBA" id="ARBA00012759"/>
    </source>
</evidence>